<evidence type="ECO:0000256" key="3">
    <source>
        <dbReference type="ARBA" id="ARBA00022989"/>
    </source>
</evidence>
<dbReference type="SUPFAM" id="SSF141322">
    <property type="entry name" value="NfeD domain-like"/>
    <property type="match status" value="1"/>
</dbReference>
<evidence type="ECO:0000256" key="1">
    <source>
        <dbReference type="ARBA" id="ARBA00004141"/>
    </source>
</evidence>
<evidence type="ECO:0000256" key="2">
    <source>
        <dbReference type="ARBA" id="ARBA00022692"/>
    </source>
</evidence>
<dbReference type="GO" id="GO:0005886">
    <property type="term" value="C:plasma membrane"/>
    <property type="evidence" value="ECO:0007669"/>
    <property type="project" value="TreeGrafter"/>
</dbReference>
<dbReference type="InterPro" id="IPR002810">
    <property type="entry name" value="NfeD-like_C"/>
</dbReference>
<dbReference type="EMBL" id="CP041372">
    <property type="protein sequence ID" value="QKS70895.1"/>
    <property type="molecule type" value="Genomic_DNA"/>
</dbReference>
<accession>A0A859FF97</accession>
<keyword evidence="3 5" id="KW-1133">Transmembrane helix</keyword>
<protein>
    <submittedName>
        <fullName evidence="7">Nodulation protein NfeD</fullName>
    </submittedName>
</protein>
<dbReference type="InterPro" id="IPR052165">
    <property type="entry name" value="Membrane_assoc_protease"/>
</dbReference>
<feature type="domain" description="NfeD-like C-terminal" evidence="6">
    <location>
        <begin position="152"/>
        <end position="207"/>
    </location>
</feature>
<comment type="subcellular location">
    <subcellularLocation>
        <location evidence="1">Membrane</location>
        <topology evidence="1">Multi-pass membrane protein</topology>
    </subcellularLocation>
</comment>
<dbReference type="RefSeq" id="WP_176008932.1">
    <property type="nucleotide sequence ID" value="NZ_CP041372.2"/>
</dbReference>
<reference evidence="8" key="1">
    <citation type="submission" date="2019-07" db="EMBL/GenBank/DDBJ databases">
        <title>Bacillus alkalisoli sp. nov. isolated from saline soil.</title>
        <authorList>
            <person name="Sun J.-Q."/>
            <person name="Xu L."/>
        </authorList>
    </citation>
    <scope>NUCLEOTIDE SEQUENCE [LARGE SCALE GENOMIC DNA]</scope>
    <source>
        <strain evidence="8">M4U3P1</strain>
    </source>
</reference>
<feature type="transmembrane region" description="Helical" evidence="5">
    <location>
        <begin position="101"/>
        <end position="119"/>
    </location>
</feature>
<feature type="transmembrane region" description="Helical" evidence="5">
    <location>
        <begin position="55"/>
        <end position="72"/>
    </location>
</feature>
<dbReference type="Proteomes" id="UP000318138">
    <property type="component" value="Chromosome"/>
</dbReference>
<feature type="transmembrane region" description="Helical" evidence="5">
    <location>
        <begin position="6"/>
        <end position="25"/>
    </location>
</feature>
<evidence type="ECO:0000256" key="4">
    <source>
        <dbReference type="ARBA" id="ARBA00023136"/>
    </source>
</evidence>
<gene>
    <name evidence="7" type="ORF">FLK61_29660</name>
</gene>
<dbReference type="Pfam" id="PF01957">
    <property type="entry name" value="NfeD"/>
    <property type="match status" value="1"/>
</dbReference>
<evidence type="ECO:0000313" key="8">
    <source>
        <dbReference type="Proteomes" id="UP000318138"/>
    </source>
</evidence>
<keyword evidence="8" id="KW-1185">Reference proteome</keyword>
<feature type="transmembrane region" description="Helical" evidence="5">
    <location>
        <begin position="79"/>
        <end position="95"/>
    </location>
</feature>
<dbReference type="PANTHER" id="PTHR33507:SF3">
    <property type="entry name" value="INNER MEMBRANE PROTEIN YBBJ"/>
    <property type="match status" value="1"/>
</dbReference>
<proteinExistence type="predicted"/>
<evidence type="ECO:0000256" key="5">
    <source>
        <dbReference type="SAM" id="Phobius"/>
    </source>
</evidence>
<dbReference type="AlphaFoldDB" id="A0A859FF97"/>
<organism evidence="7 8">
    <name type="scientific">Paenalkalicoccus suaedae</name>
    <dbReference type="NCBI Taxonomy" id="2592382"/>
    <lineage>
        <taxon>Bacteria</taxon>
        <taxon>Bacillati</taxon>
        <taxon>Bacillota</taxon>
        <taxon>Bacilli</taxon>
        <taxon>Bacillales</taxon>
        <taxon>Bacillaceae</taxon>
        <taxon>Paenalkalicoccus</taxon>
    </lineage>
</organism>
<dbReference type="PANTHER" id="PTHR33507">
    <property type="entry name" value="INNER MEMBRANE PROTEIN YBBJ"/>
    <property type="match status" value="1"/>
</dbReference>
<dbReference type="Gene3D" id="2.40.50.140">
    <property type="entry name" value="Nucleic acid-binding proteins"/>
    <property type="match status" value="1"/>
</dbReference>
<dbReference type="InterPro" id="IPR012340">
    <property type="entry name" value="NA-bd_OB-fold"/>
</dbReference>
<sequence>MEFLDLNVMGFIVIFLATLFIFGELMVKSKGIFAILGIGIMTMYFSYHLSATDSLWIVVLYTIGLALIIFDGKVTTDGTIAGIGILLMVLGLSLPSPDFTYGIMVALAFLIGAPTSYLFTKVFPKRTMWDKMIFTSRLTSEAGYNSMNDDYKGLIGKQGVTKTPFRPTGTIEIDGKLYSATTDNRWLQEETPIEVVQTDGTRILVKPVEQQAATTEA</sequence>
<dbReference type="KEGG" id="psua:FLK61_29660"/>
<evidence type="ECO:0000259" key="6">
    <source>
        <dbReference type="Pfam" id="PF01957"/>
    </source>
</evidence>
<keyword evidence="4 5" id="KW-0472">Membrane</keyword>
<name>A0A859FF97_9BACI</name>
<evidence type="ECO:0000313" key="7">
    <source>
        <dbReference type="EMBL" id="QKS70895.1"/>
    </source>
</evidence>
<feature type="transmembrane region" description="Helical" evidence="5">
    <location>
        <begin position="32"/>
        <end position="49"/>
    </location>
</feature>
<keyword evidence="2 5" id="KW-0812">Transmembrane</keyword>